<dbReference type="SUPFAM" id="SSF117130">
    <property type="entry name" value="CsrA-like"/>
    <property type="match status" value="1"/>
</dbReference>
<dbReference type="Gene3D" id="2.60.40.4380">
    <property type="entry name" value="Translational regulator CsrA"/>
    <property type="match status" value="1"/>
</dbReference>
<organism evidence="4">
    <name type="scientific">Cladocopium goreaui</name>
    <dbReference type="NCBI Taxonomy" id="2562237"/>
    <lineage>
        <taxon>Eukaryota</taxon>
        <taxon>Sar</taxon>
        <taxon>Alveolata</taxon>
        <taxon>Dinophyceae</taxon>
        <taxon>Suessiales</taxon>
        <taxon>Symbiodiniaceae</taxon>
        <taxon>Cladocopium</taxon>
    </lineage>
</organism>
<reference evidence="5 6" key="2">
    <citation type="submission" date="2024-05" db="EMBL/GenBank/DDBJ databases">
        <authorList>
            <person name="Chen Y."/>
            <person name="Shah S."/>
            <person name="Dougan E. K."/>
            <person name="Thang M."/>
            <person name="Chan C."/>
        </authorList>
    </citation>
    <scope>NUCLEOTIDE SEQUENCE [LARGE SCALE GENOMIC DNA]</scope>
</reference>
<evidence type="ECO:0000313" key="5">
    <source>
        <dbReference type="EMBL" id="CAL4759386.1"/>
    </source>
</evidence>
<evidence type="ECO:0000313" key="4">
    <source>
        <dbReference type="EMBL" id="CAI3972074.1"/>
    </source>
</evidence>
<dbReference type="Pfam" id="PF02599">
    <property type="entry name" value="CsrA"/>
    <property type="match status" value="1"/>
</dbReference>
<keyword evidence="6" id="KW-1185">Reference proteome</keyword>
<evidence type="ECO:0000259" key="3">
    <source>
        <dbReference type="Pfam" id="PF01156"/>
    </source>
</evidence>
<feature type="region of interest" description="Disordered" evidence="2">
    <location>
        <begin position="71"/>
        <end position="114"/>
    </location>
</feature>
<dbReference type="InterPro" id="IPR003751">
    <property type="entry name" value="CsrA"/>
</dbReference>
<evidence type="ECO:0000256" key="2">
    <source>
        <dbReference type="SAM" id="MobiDB-lite"/>
    </source>
</evidence>
<dbReference type="EMBL" id="CAMXCT030000001">
    <property type="protein sequence ID" value="CAL4759386.1"/>
    <property type="molecule type" value="Genomic_DNA"/>
</dbReference>
<dbReference type="CDD" id="cd02652">
    <property type="entry name" value="nuc_hydro_2"/>
    <property type="match status" value="1"/>
</dbReference>
<dbReference type="AlphaFoldDB" id="A0A9P1BF08"/>
<dbReference type="EMBL" id="CAMXCT020000001">
    <property type="protein sequence ID" value="CAL1125449.1"/>
    <property type="molecule type" value="Genomic_DNA"/>
</dbReference>
<proteinExistence type="inferred from homology"/>
<dbReference type="InterPro" id="IPR036107">
    <property type="entry name" value="CsrA_sf"/>
</dbReference>
<evidence type="ECO:0000256" key="1">
    <source>
        <dbReference type="ARBA" id="ARBA00009176"/>
    </source>
</evidence>
<dbReference type="Pfam" id="PF01156">
    <property type="entry name" value="IU_nuc_hydro"/>
    <property type="match status" value="1"/>
</dbReference>
<name>A0A9P1BF08_9DINO</name>
<dbReference type="Gene3D" id="3.90.245.10">
    <property type="entry name" value="Ribonucleoside hydrolase-like"/>
    <property type="match status" value="1"/>
</dbReference>
<gene>
    <name evidence="4" type="ORF">C1SCF055_LOCUS664</name>
</gene>
<dbReference type="SUPFAM" id="SSF53590">
    <property type="entry name" value="Nucleoside hydrolase"/>
    <property type="match status" value="1"/>
</dbReference>
<dbReference type="Proteomes" id="UP001152797">
    <property type="component" value="Unassembled WGS sequence"/>
</dbReference>
<dbReference type="GO" id="GO:0006402">
    <property type="term" value="P:mRNA catabolic process"/>
    <property type="evidence" value="ECO:0007669"/>
    <property type="project" value="InterPro"/>
</dbReference>
<evidence type="ECO:0000313" key="6">
    <source>
        <dbReference type="Proteomes" id="UP001152797"/>
    </source>
</evidence>
<dbReference type="GO" id="GO:0016799">
    <property type="term" value="F:hydrolase activity, hydrolyzing N-glycosyl compounds"/>
    <property type="evidence" value="ECO:0007669"/>
    <property type="project" value="InterPro"/>
</dbReference>
<feature type="domain" description="Inosine/uridine-preferring nucleoside hydrolase" evidence="3">
    <location>
        <begin position="174"/>
        <end position="426"/>
    </location>
</feature>
<dbReference type="EMBL" id="CAMXCT010000001">
    <property type="protein sequence ID" value="CAI3972074.1"/>
    <property type="molecule type" value="Genomic_DNA"/>
</dbReference>
<accession>A0A9P1BF08</accession>
<dbReference type="OrthoDB" id="187522at2759"/>
<dbReference type="InterPro" id="IPR036452">
    <property type="entry name" value="Ribo_hydro-like"/>
</dbReference>
<dbReference type="HAMAP" id="MF_00167">
    <property type="entry name" value="CsrA"/>
    <property type="match status" value="1"/>
</dbReference>
<comment type="caution">
    <text evidence="4">The sequence shown here is derived from an EMBL/GenBank/DDBJ whole genome shotgun (WGS) entry which is preliminary data.</text>
</comment>
<comment type="similarity">
    <text evidence="1">Belongs to the IUNH family.</text>
</comment>
<dbReference type="GO" id="GO:0006109">
    <property type="term" value="P:regulation of carbohydrate metabolic process"/>
    <property type="evidence" value="ECO:0007669"/>
    <property type="project" value="InterPro"/>
</dbReference>
<sequence>MLVLTRKAQQTIRVGENVTITILRVKGQSVRVGIEAPRDVHVVRGELPPKDMVEVDLDADTLDTIEVTTTPAVSTKTVRQDRAAETPKGPQAGQNARTKSKPDRQAVPVSHRGLKSQVSARRVRAVMRLNGEPIDDLRRQTLGRSRWLVLGLMVALATVPSLTAHAESGDPTLLIFDTDIGNDIDDALALSVIHALENRDECRLLAVTITKDHPDCAAFVDLVNTFYGRGNIPVGVVRDGKTPKESRFVSETVAATDGGEPRYPHDLKSGEDAPEAVSLLRKVLAESPDDSVVMVVVGFSTNIARLLDSKPDEYSDLSGEELVRRKVRLLSIMAGTFGGDRIDHKEYNVHVDLPAAQKIYERWPTPIVASGWEIGMAIQYPSVSIEEDYNYVDHHPVAEAYTKYQKMPYDRATWDLTSVLYAVRPERGYFGLSEPGTIHVGEDALSKFEEDPQGKHRFVTVNDEQIARVLEALIQLASEPPKASN</sequence>
<dbReference type="InterPro" id="IPR001910">
    <property type="entry name" value="Inosine/uridine_hydrolase_dom"/>
</dbReference>
<protein>
    <submittedName>
        <fullName evidence="5">Translational regulator CsrA</fullName>
    </submittedName>
</protein>
<dbReference type="PANTHER" id="PTHR43264">
    <property type="match status" value="1"/>
</dbReference>
<reference evidence="4" key="1">
    <citation type="submission" date="2022-10" db="EMBL/GenBank/DDBJ databases">
        <authorList>
            <person name="Chen Y."/>
            <person name="Dougan E. K."/>
            <person name="Chan C."/>
            <person name="Rhodes N."/>
            <person name="Thang M."/>
        </authorList>
    </citation>
    <scope>NUCLEOTIDE SEQUENCE</scope>
</reference>
<dbReference type="PANTHER" id="PTHR43264:SF1">
    <property type="entry name" value="INOSINE_URIDINE-PREFERRING NUCLEOSIDE HYDROLASE DOMAIN-CONTAINING PROTEIN"/>
    <property type="match status" value="1"/>
</dbReference>
<dbReference type="GO" id="GO:0003723">
    <property type="term" value="F:RNA binding"/>
    <property type="evidence" value="ECO:0007669"/>
    <property type="project" value="InterPro"/>
</dbReference>